<dbReference type="OrthoDB" id="3200163at2759"/>
<dbReference type="InterPro" id="IPR002018">
    <property type="entry name" value="CarbesteraseB"/>
</dbReference>
<accession>A0A1A6FYQ0</accession>
<reference evidence="2 3" key="1">
    <citation type="submission" date="2016-06" db="EMBL/GenBank/DDBJ databases">
        <title>The Draft Genome Sequence and Annotation of the Desert Woodrat Neotoma lepida.</title>
        <authorList>
            <person name="Campbell M."/>
            <person name="Oakeson K.F."/>
            <person name="Yandell M."/>
            <person name="Halpert J.R."/>
            <person name="Dearing D."/>
        </authorList>
    </citation>
    <scope>NUCLEOTIDE SEQUENCE [LARGE SCALE GENOMIC DNA]</scope>
    <source>
        <strain evidence="2">417</strain>
        <tissue evidence="2">Liver</tissue>
    </source>
</reference>
<comment type="caution">
    <text evidence="2">The sequence shown here is derived from an EMBL/GenBank/DDBJ whole genome shotgun (WGS) entry which is preliminary data.</text>
</comment>
<dbReference type="Proteomes" id="UP000092124">
    <property type="component" value="Unassembled WGS sequence"/>
</dbReference>
<evidence type="ECO:0000313" key="2">
    <source>
        <dbReference type="EMBL" id="OBS58690.1"/>
    </source>
</evidence>
<name>A0A1A6FYQ0_NEOLE</name>
<feature type="non-terminal residue" evidence="2">
    <location>
        <position position="47"/>
    </location>
</feature>
<dbReference type="EMBL" id="LZPO01113015">
    <property type="protein sequence ID" value="OBS58690.1"/>
    <property type="molecule type" value="Genomic_DNA"/>
</dbReference>
<sequence>SYPFLPTVTDGVLLPKSPEEILAEKSFNNIPYMVGINKQEFGWIIPM</sequence>
<protein>
    <recommendedName>
        <fullName evidence="1">Carboxylesterase type B domain-containing protein</fullName>
    </recommendedName>
</protein>
<dbReference type="Gene3D" id="3.40.50.1820">
    <property type="entry name" value="alpha/beta hydrolase"/>
    <property type="match status" value="1"/>
</dbReference>
<feature type="domain" description="Carboxylesterase type B" evidence="1">
    <location>
        <begin position="3"/>
        <end position="46"/>
    </location>
</feature>
<proteinExistence type="predicted"/>
<dbReference type="InterPro" id="IPR029058">
    <property type="entry name" value="AB_hydrolase_fold"/>
</dbReference>
<dbReference type="Pfam" id="PF00135">
    <property type="entry name" value="COesterase"/>
    <property type="match status" value="1"/>
</dbReference>
<dbReference type="AlphaFoldDB" id="A0A1A6FYQ0"/>
<evidence type="ECO:0000313" key="3">
    <source>
        <dbReference type="Proteomes" id="UP000092124"/>
    </source>
</evidence>
<dbReference type="SUPFAM" id="SSF53474">
    <property type="entry name" value="alpha/beta-Hydrolases"/>
    <property type="match status" value="1"/>
</dbReference>
<feature type="non-terminal residue" evidence="2">
    <location>
        <position position="1"/>
    </location>
</feature>
<evidence type="ECO:0000259" key="1">
    <source>
        <dbReference type="Pfam" id="PF00135"/>
    </source>
</evidence>
<dbReference type="STRING" id="56216.A0A1A6FYQ0"/>
<gene>
    <name evidence="2" type="ORF">A6R68_10185</name>
</gene>
<organism evidence="2 3">
    <name type="scientific">Neotoma lepida</name>
    <name type="common">Desert woodrat</name>
    <dbReference type="NCBI Taxonomy" id="56216"/>
    <lineage>
        <taxon>Eukaryota</taxon>
        <taxon>Metazoa</taxon>
        <taxon>Chordata</taxon>
        <taxon>Craniata</taxon>
        <taxon>Vertebrata</taxon>
        <taxon>Euteleostomi</taxon>
        <taxon>Mammalia</taxon>
        <taxon>Eutheria</taxon>
        <taxon>Euarchontoglires</taxon>
        <taxon>Glires</taxon>
        <taxon>Rodentia</taxon>
        <taxon>Myomorpha</taxon>
        <taxon>Muroidea</taxon>
        <taxon>Cricetidae</taxon>
        <taxon>Neotominae</taxon>
        <taxon>Neotoma</taxon>
    </lineage>
</organism>
<keyword evidence="3" id="KW-1185">Reference proteome</keyword>